<dbReference type="InterPro" id="IPR029069">
    <property type="entry name" value="HotDog_dom_sf"/>
</dbReference>
<dbReference type="Gene3D" id="2.40.160.210">
    <property type="entry name" value="Acyl-CoA thioesterase, double hotdog domain"/>
    <property type="match status" value="1"/>
</dbReference>
<dbReference type="InterPro" id="IPR042171">
    <property type="entry name" value="Acyl-CoA_hotdog"/>
</dbReference>
<name>A0A1I0AJG3_THASX</name>
<protein>
    <submittedName>
        <fullName evidence="3">Acyl-CoA thioesterase</fullName>
    </submittedName>
</protein>
<dbReference type="SUPFAM" id="SSF54637">
    <property type="entry name" value="Thioesterase/thiol ester dehydrase-isomerase"/>
    <property type="match status" value="2"/>
</dbReference>
<dbReference type="PANTHER" id="PTHR38110:SF1">
    <property type="entry name" value="THIOESTERASE DOMAIN-CONTAINING PROTEIN"/>
    <property type="match status" value="1"/>
</dbReference>
<sequence>MQIDAMFEQAVAAVQESDSGVITIPKAWSQGRTVYGGMSASLLYVAMQSKLRSPKHMRSLNVNFIGPLLVEKPSTLEVEVLREGKNVTQVMAKLTQDGKTAVMAQAVFALDRESKILVDNKEPHNLPAPTKGKFIPPIPGIVPKFIAHLDLDLVEGGMPFSGSKTSDTKGWIRFKKAPEKIEDGHLIALIDGFPCTVLQTLRWPAPASTMNWNIEFLHPHAPIKPTDWLAYTSTPRQAADGYCHMESDIWDASGRLIAISRQVVAVFDK</sequence>
<reference evidence="3 4" key="1">
    <citation type="submission" date="2016-10" db="EMBL/GenBank/DDBJ databases">
        <authorList>
            <person name="de Groot N.N."/>
        </authorList>
    </citation>
    <scope>NUCLEOTIDE SEQUENCE [LARGE SCALE GENOMIC DNA]</scope>
    <source>
        <strain evidence="3 4">DSM 19706</strain>
    </source>
</reference>
<evidence type="ECO:0000259" key="2">
    <source>
        <dbReference type="Pfam" id="PF20789"/>
    </source>
</evidence>
<dbReference type="InterPro" id="IPR049450">
    <property type="entry name" value="ACOT8-like_C"/>
</dbReference>
<keyword evidence="4" id="KW-1185">Reference proteome</keyword>
<dbReference type="Pfam" id="PF20789">
    <property type="entry name" value="4HBT_3C"/>
    <property type="match status" value="1"/>
</dbReference>
<dbReference type="STRING" id="349064.SAMN05660429_00726"/>
<dbReference type="AlphaFoldDB" id="A0A1I0AJG3"/>
<gene>
    <name evidence="3" type="ORF">SAMN05660429_00726</name>
</gene>
<proteinExistence type="predicted"/>
<dbReference type="InterPro" id="IPR052389">
    <property type="entry name" value="Sec_Metab_Biosynth-Assoc"/>
</dbReference>
<dbReference type="InterPro" id="IPR049449">
    <property type="entry name" value="TesB_ACOT8-like_N"/>
</dbReference>
<dbReference type="PANTHER" id="PTHR38110">
    <property type="entry name" value="CHROMOSOME 23, WHOLE GENOME SHOTGUN SEQUENCE"/>
    <property type="match status" value="1"/>
</dbReference>
<evidence type="ECO:0000259" key="1">
    <source>
        <dbReference type="Pfam" id="PF13622"/>
    </source>
</evidence>
<evidence type="ECO:0000313" key="3">
    <source>
        <dbReference type="EMBL" id="SES94396.1"/>
    </source>
</evidence>
<dbReference type="RefSeq" id="WP_093327763.1">
    <property type="nucleotide sequence ID" value="NZ_AP027363.1"/>
</dbReference>
<evidence type="ECO:0000313" key="4">
    <source>
        <dbReference type="Proteomes" id="UP000199308"/>
    </source>
</evidence>
<organism evidence="3 4">
    <name type="scientific">Thalassotalea agarivorans</name>
    <name type="common">Thalassomonas agarivorans</name>
    <dbReference type="NCBI Taxonomy" id="349064"/>
    <lineage>
        <taxon>Bacteria</taxon>
        <taxon>Pseudomonadati</taxon>
        <taxon>Pseudomonadota</taxon>
        <taxon>Gammaproteobacteria</taxon>
        <taxon>Alteromonadales</taxon>
        <taxon>Colwelliaceae</taxon>
        <taxon>Thalassotalea</taxon>
    </lineage>
</organism>
<dbReference type="Pfam" id="PF13622">
    <property type="entry name" value="4HBT_3"/>
    <property type="match status" value="1"/>
</dbReference>
<dbReference type="OrthoDB" id="7059210at2"/>
<feature type="domain" description="Acyl-CoA thioesterase-like N-terminal HotDog" evidence="1">
    <location>
        <begin position="25"/>
        <end position="108"/>
    </location>
</feature>
<feature type="domain" description="Acyl-CoA thioesterase-like C-terminal" evidence="2">
    <location>
        <begin position="134"/>
        <end position="266"/>
    </location>
</feature>
<accession>A0A1I0AJG3</accession>
<dbReference type="Proteomes" id="UP000199308">
    <property type="component" value="Unassembled WGS sequence"/>
</dbReference>
<dbReference type="EMBL" id="FOHK01000003">
    <property type="protein sequence ID" value="SES94396.1"/>
    <property type="molecule type" value="Genomic_DNA"/>
</dbReference>